<evidence type="ECO:0000256" key="4">
    <source>
        <dbReference type="ARBA" id="ARBA00022516"/>
    </source>
</evidence>
<comment type="similarity">
    <text evidence="13">Belongs to the SERAC1 family.</text>
</comment>
<feature type="transmembrane region" description="Helical" evidence="17">
    <location>
        <begin position="1909"/>
        <end position="1936"/>
    </location>
</feature>
<keyword evidence="8" id="KW-0443">Lipid metabolism</keyword>
<keyword evidence="4" id="KW-0444">Lipid biosynthesis</keyword>
<evidence type="ECO:0000256" key="13">
    <source>
        <dbReference type="ARBA" id="ARBA00038024"/>
    </source>
</evidence>
<evidence type="ECO:0000256" key="15">
    <source>
        <dbReference type="ARBA" id="ARBA00041701"/>
    </source>
</evidence>
<evidence type="ECO:0000256" key="16">
    <source>
        <dbReference type="SAM" id="MobiDB-lite"/>
    </source>
</evidence>
<gene>
    <name evidence="18" type="ORF">N0F65_007613</name>
</gene>
<protein>
    <recommendedName>
        <fullName evidence="14">Protein SERAC1</fullName>
    </recommendedName>
    <alternativeName>
        <fullName evidence="15">Serine active site-containing protein 1</fullName>
    </alternativeName>
</protein>
<dbReference type="Proteomes" id="UP001146120">
    <property type="component" value="Unassembled WGS sequence"/>
</dbReference>
<dbReference type="EMBL" id="DAKRPA010000001">
    <property type="protein sequence ID" value="DBA05451.1"/>
    <property type="molecule type" value="Genomic_DNA"/>
</dbReference>
<dbReference type="GO" id="GO:0005783">
    <property type="term" value="C:endoplasmic reticulum"/>
    <property type="evidence" value="ECO:0007669"/>
    <property type="project" value="UniProtKB-SubCell"/>
</dbReference>
<sequence>MNTQKAAESKRRPQTQRTHARKPLTIRDAAGFIFCWATWSLLTVLVISQFLSIFWHSVTSYQHLMYGQSPVDGPYIIPGSNDEPYTDRMIVCIRQGRYYVPVQLSKALESSKARVINTNGSAVHGYRVIQRNEIDLDPDTEKFYVNTCKVIAATLVGISESCTKLGYNVANDTLRIVDGVFSNTMKELEDSLPVLIMPFWDNAIFGRSVMPGWDGNACLHRLTSKYESSSMPRALFSGIDRSLRESKTVEWLKAPGGVWKNGWYEHPSGQRWHSDVISSDQNTVYGIPQRQFDAEKSIELDCVHSSDCDGVPATENWGSKFTVTETVEWYTGIIVSNSTRYGVFIYEADHKRVVNSIYDLATFISNISVVVILVRWAVCMLSLHNSYRLGLSRWHNAGLGSLSCARSFNVLCVSLVPRLKITLAAFWTVGGEFEGQQKCLSEAWFVIYPAIADFLLFYYSLLNIVAKVFRRRVSDVMFGPTVLFFCLWHRFRAEVAQTHLFVDGRISTLVLSSEFESLTMIDLLTTDAALRMGGNVVPMFAIKLAVLALSLFPLLKSDSMTLRGKLCNKYRPCHVEHTLAIRASNVGGFGRSEVYDSVETRNQSDTGNTKGLDDAKDLACTLNSYEINRLGYLVYGRRYLISFDHWYKIASIAPFGGRAARYNHRITIHEVTEDDDGFHLSKTGELCRLDDERLAGIPFYDLQLQSALCLRTLSNHPQTRQQLSASSDTMDALLQFARQMHQELEQLQASIETTASTTEIQRHLSATVRNLCTTSVRTADIDLFRASSSPRSSSTLHSTRSLPMSTVFQATHDLMDLPVFGADEYEATTEFGWIDMLTAWTASADSQVRANAINSLVHIVEHEDSEADENVKNGLAKKELILQAWLMSMLQHLRNVSPDEELLAVREVERIAELADDLTPGNEAIQFNPAAVDAGVAALAIMAECHHEELISRGVLPLLSLLSTKGRVEEFDIHSQCARVIANLAAKCCEVVAAQYVHPPTNPADKQQSLDERHWDLMHLDIENLMRQSTSGRRFLATLKTWPKHEDPMRRSSYYRAIQNMRAYHSLVRDGHISTTVYREGIHPIVPRKHDNDIALVGDAHEEDWDVDIVFVHGLRGHPFGTWRTDMSSDIEGDNDIWPDTLLQEDLRRRHINARLITLGYEAGMMSWSSPWPSLSLEERARLMLQGLYDANIGQNNCADKPARPVIFITHSMGGLLVKKMLLQANQNLQSKSGANVSSTELVDSIRGVVFLAVPHFGSDLAKGMSSEAIRSLIRAHPALRDLCSKNRQLRDLNLAFQDLGIDCFSVAEDKPAHLALGISALVVKPTSANPGFGKFQILDDSDHMSICKAKSVDDPLYQLIAGSRGMMGLLGSSPTIVVPMQRQADADNPRPTTPKRPCNRKREPLAISDVVQFVVCWVEWSVLFVLVLSQLLSAVWHSVTTHQRLTYGQSPLQGPYVIPGTNDEPYADRMIVCMRQGRYFVPVQLNKALASTNAKVIDTNGSAVHGYRVVQRSNEIDLDPDTEAHYMNTCDVIAATLVGISDSCTKLGYHVANDTLRIVDDVFSDTMTELIDTLPVLIMPYWDNAIAARSVMPGWDGNACVHRLSGKYESSNMPTALLQGVTRSIRENKTVEWLKAPGGVWKNGWYEDPSGQRWYSDVISSNQNTVYGIPQCQFDTEKNVEQDCIHSSDCDGVPAKENWGSKFTVTETVEWYDSVAVSNGTRYGLFLYENYNTRVVDAKYDLAMFISNVSVASMLVRWVVCLLALLNSYRLGLSPWYNAGLGSLACARSFNLLALYLVPHLKITLASFWTVGAEFEGQQKALSEAWFVIYPAMAELVLFYYSLLNIVAKMLRRRMSDVLFGPTLMFFCVWHYFRIELAHLFVDGRFSTVVTSNAFESLTLLEMFTPSVAIRLCGNIQSVFVIKVVVLALNFLPLVRSDGMTVRSKLCKRYRPCQVERTLAIRASNVGGYGRSDVYDPVFVRDGSQKADGCGVKVMVDGKRLTGTLNIYEIVRLGYLVYGGCYLISFDDWYIVTALTPMRRMEIFWNHRIKIFKVTEKDTGFYLINAFELCRLNDERLAAIPFHDVSMRPLH</sequence>
<reference evidence="18" key="1">
    <citation type="submission" date="2022-11" db="EMBL/GenBank/DDBJ databases">
        <authorList>
            <person name="Morgan W.R."/>
            <person name="Tartar A."/>
        </authorList>
    </citation>
    <scope>NUCLEOTIDE SEQUENCE</scope>
    <source>
        <strain evidence="18">ARSEF 373</strain>
    </source>
</reference>
<dbReference type="InterPro" id="IPR052374">
    <property type="entry name" value="SERAC1"/>
</dbReference>
<evidence type="ECO:0000256" key="1">
    <source>
        <dbReference type="ARBA" id="ARBA00004167"/>
    </source>
</evidence>
<organism evidence="18 19">
    <name type="scientific">Lagenidium giganteum</name>
    <dbReference type="NCBI Taxonomy" id="4803"/>
    <lineage>
        <taxon>Eukaryota</taxon>
        <taxon>Sar</taxon>
        <taxon>Stramenopiles</taxon>
        <taxon>Oomycota</taxon>
        <taxon>Peronosporomycetes</taxon>
        <taxon>Pythiales</taxon>
        <taxon>Pythiaceae</taxon>
    </lineage>
</organism>
<evidence type="ECO:0000256" key="2">
    <source>
        <dbReference type="ARBA" id="ARBA00004173"/>
    </source>
</evidence>
<keyword evidence="19" id="KW-1185">Reference proteome</keyword>
<evidence type="ECO:0000256" key="10">
    <source>
        <dbReference type="ARBA" id="ARBA00023136"/>
    </source>
</evidence>
<evidence type="ECO:0000256" key="3">
    <source>
        <dbReference type="ARBA" id="ARBA00004240"/>
    </source>
</evidence>
<evidence type="ECO:0000256" key="12">
    <source>
        <dbReference type="ARBA" id="ARBA00023264"/>
    </source>
</evidence>
<keyword evidence="7 17" id="KW-1133">Transmembrane helix</keyword>
<feature type="region of interest" description="Disordered" evidence="16">
    <location>
        <begin position="1"/>
        <end position="20"/>
    </location>
</feature>
<evidence type="ECO:0000256" key="5">
    <source>
        <dbReference type="ARBA" id="ARBA00022692"/>
    </source>
</evidence>
<feature type="transmembrane region" description="Helical" evidence="17">
    <location>
        <begin position="1826"/>
        <end position="1844"/>
    </location>
</feature>
<evidence type="ECO:0000256" key="7">
    <source>
        <dbReference type="ARBA" id="ARBA00022989"/>
    </source>
</evidence>
<feature type="transmembrane region" description="Helical" evidence="17">
    <location>
        <begin position="29"/>
        <end position="55"/>
    </location>
</feature>
<evidence type="ECO:0000313" key="18">
    <source>
        <dbReference type="EMBL" id="DBA05451.1"/>
    </source>
</evidence>
<evidence type="ECO:0000313" key="19">
    <source>
        <dbReference type="Proteomes" id="UP001146120"/>
    </source>
</evidence>
<keyword evidence="10 17" id="KW-0472">Membrane</keyword>
<evidence type="ECO:0000256" key="8">
    <source>
        <dbReference type="ARBA" id="ARBA00023098"/>
    </source>
</evidence>
<proteinExistence type="inferred from homology"/>
<reference evidence="18" key="2">
    <citation type="journal article" date="2023" name="Microbiol Resour">
        <title>Decontamination and Annotation of the Draft Genome Sequence of the Oomycete Lagenidium giganteum ARSEF 373.</title>
        <authorList>
            <person name="Morgan W.R."/>
            <person name="Tartar A."/>
        </authorList>
    </citation>
    <scope>NUCLEOTIDE SEQUENCE</scope>
    <source>
        <strain evidence="18">ARSEF 373</strain>
    </source>
</reference>
<dbReference type="SUPFAM" id="SSF53474">
    <property type="entry name" value="alpha/beta-Hydrolases"/>
    <property type="match status" value="1"/>
</dbReference>
<evidence type="ECO:0000256" key="6">
    <source>
        <dbReference type="ARBA" id="ARBA00022824"/>
    </source>
</evidence>
<feature type="transmembrane region" description="Helical" evidence="17">
    <location>
        <begin position="1743"/>
        <end position="1766"/>
    </location>
</feature>
<dbReference type="InterPro" id="IPR016024">
    <property type="entry name" value="ARM-type_fold"/>
</dbReference>
<name>A0AAV2ZI03_9STRA</name>
<dbReference type="InterPro" id="IPR011989">
    <property type="entry name" value="ARM-like"/>
</dbReference>
<dbReference type="Gene3D" id="3.40.50.1820">
    <property type="entry name" value="alpha/beta hydrolase"/>
    <property type="match status" value="1"/>
</dbReference>
<dbReference type="InterPro" id="IPR029058">
    <property type="entry name" value="AB_hydrolase_fold"/>
</dbReference>
<feature type="transmembrane region" description="Helical" evidence="17">
    <location>
        <begin position="536"/>
        <end position="555"/>
    </location>
</feature>
<dbReference type="Gene3D" id="1.25.10.10">
    <property type="entry name" value="Leucine-rich Repeat Variant"/>
    <property type="match status" value="1"/>
</dbReference>
<dbReference type="PANTHER" id="PTHR48182">
    <property type="entry name" value="PROTEIN SERAC1"/>
    <property type="match status" value="1"/>
</dbReference>
<dbReference type="SUPFAM" id="SSF48371">
    <property type="entry name" value="ARM repeat"/>
    <property type="match status" value="1"/>
</dbReference>
<feature type="transmembrane region" description="Helical" evidence="17">
    <location>
        <begin position="360"/>
        <end position="383"/>
    </location>
</feature>
<comment type="caution">
    <text evidence="18">The sequence shown here is derived from an EMBL/GenBank/DDBJ whole genome shotgun (WGS) entry which is preliminary data.</text>
</comment>
<keyword evidence="9" id="KW-0496">Mitochondrion</keyword>
<dbReference type="GO" id="GO:0005739">
    <property type="term" value="C:mitochondrion"/>
    <property type="evidence" value="ECO:0007669"/>
    <property type="project" value="UniProtKB-SubCell"/>
</dbReference>
<dbReference type="GO" id="GO:0016020">
    <property type="term" value="C:membrane"/>
    <property type="evidence" value="ECO:0007669"/>
    <property type="project" value="UniProtKB-SubCell"/>
</dbReference>
<evidence type="ECO:0000256" key="14">
    <source>
        <dbReference type="ARBA" id="ARBA00040991"/>
    </source>
</evidence>
<dbReference type="GO" id="GO:0008654">
    <property type="term" value="P:phospholipid biosynthetic process"/>
    <property type="evidence" value="ECO:0007669"/>
    <property type="project" value="UniProtKB-KW"/>
</dbReference>
<feature type="transmembrane region" description="Helical" evidence="17">
    <location>
        <begin position="443"/>
        <end position="461"/>
    </location>
</feature>
<comment type="subcellular location">
    <subcellularLocation>
        <location evidence="3">Endoplasmic reticulum</location>
    </subcellularLocation>
    <subcellularLocation>
        <location evidence="1">Membrane</location>
        <topology evidence="1">Single-pass membrane protein</topology>
    </subcellularLocation>
    <subcellularLocation>
        <location evidence="2">Mitochondrion</location>
    </subcellularLocation>
</comment>
<evidence type="ECO:0000256" key="11">
    <source>
        <dbReference type="ARBA" id="ARBA00023209"/>
    </source>
</evidence>
<accession>A0AAV2ZI03</accession>
<keyword evidence="5 17" id="KW-0812">Transmembrane</keyword>
<keyword evidence="11" id="KW-0594">Phospholipid biosynthesis</keyword>
<evidence type="ECO:0000256" key="9">
    <source>
        <dbReference type="ARBA" id="ARBA00023128"/>
    </source>
</evidence>
<evidence type="ECO:0000256" key="17">
    <source>
        <dbReference type="SAM" id="Phobius"/>
    </source>
</evidence>
<dbReference type="PANTHER" id="PTHR48182:SF2">
    <property type="entry name" value="PROTEIN SERAC1"/>
    <property type="match status" value="1"/>
</dbReference>
<feature type="transmembrane region" description="Helical" evidence="17">
    <location>
        <begin position="1856"/>
        <end position="1874"/>
    </location>
</feature>
<keyword evidence="12" id="KW-1208">Phospholipid metabolism</keyword>
<keyword evidence="6" id="KW-0256">Endoplasmic reticulum</keyword>